<evidence type="ECO:0000313" key="7">
    <source>
        <dbReference type="Proteomes" id="UP000008815"/>
    </source>
</evidence>
<dbReference type="Gene3D" id="1.10.1660.10">
    <property type="match status" value="1"/>
</dbReference>
<dbReference type="InterPro" id="IPR009061">
    <property type="entry name" value="DNA-bd_dom_put_sf"/>
</dbReference>
<keyword evidence="3" id="KW-0804">Transcription</keyword>
<feature type="compositionally biased region" description="Basic residues" evidence="4">
    <location>
        <begin position="148"/>
        <end position="157"/>
    </location>
</feature>
<dbReference type="SMART" id="SM00422">
    <property type="entry name" value="HTH_MERR"/>
    <property type="match status" value="1"/>
</dbReference>
<evidence type="ECO:0000313" key="6">
    <source>
        <dbReference type="EMBL" id="BAG43472.1"/>
    </source>
</evidence>
<dbReference type="PRINTS" id="PR00040">
    <property type="entry name" value="HTHMERR"/>
</dbReference>
<dbReference type="eggNOG" id="COG0789">
    <property type="taxonomic scope" value="Bacteria"/>
</dbReference>
<dbReference type="PROSITE" id="PS00552">
    <property type="entry name" value="HTH_MERR_1"/>
    <property type="match status" value="1"/>
</dbReference>
<dbReference type="AlphaFoldDB" id="A0A0H3KEN5"/>
<evidence type="ECO:0000256" key="1">
    <source>
        <dbReference type="ARBA" id="ARBA00023015"/>
    </source>
</evidence>
<dbReference type="InterPro" id="IPR000551">
    <property type="entry name" value="MerR-type_HTH_dom"/>
</dbReference>
<dbReference type="EMBL" id="AP009385">
    <property type="protein sequence ID" value="BAG43472.1"/>
    <property type="molecule type" value="Genomic_DNA"/>
</dbReference>
<evidence type="ECO:0000256" key="3">
    <source>
        <dbReference type="ARBA" id="ARBA00023163"/>
    </source>
</evidence>
<dbReference type="GO" id="GO:0003700">
    <property type="term" value="F:DNA-binding transcription factor activity"/>
    <property type="evidence" value="ECO:0007669"/>
    <property type="project" value="InterPro"/>
</dbReference>
<feature type="domain" description="HTH merR-type" evidence="5">
    <location>
        <begin position="1"/>
        <end position="69"/>
    </location>
</feature>
<dbReference type="Proteomes" id="UP000008815">
    <property type="component" value="Chromosome 1"/>
</dbReference>
<evidence type="ECO:0000256" key="2">
    <source>
        <dbReference type="ARBA" id="ARBA00023125"/>
    </source>
</evidence>
<dbReference type="KEGG" id="bmj:BMULJ_01545"/>
<dbReference type="GO" id="GO:0003677">
    <property type="term" value="F:DNA binding"/>
    <property type="evidence" value="ECO:0007669"/>
    <property type="project" value="UniProtKB-KW"/>
</dbReference>
<accession>A0A0H3KEN5</accession>
<dbReference type="RefSeq" id="WP_006414397.1">
    <property type="nucleotide sequence ID" value="NC_010084.1"/>
</dbReference>
<protein>
    <submittedName>
        <fullName evidence="6">MerR family transcriptional regulator</fullName>
    </submittedName>
</protein>
<organism evidence="6 7">
    <name type="scientific">Burkholderia multivorans (strain ATCC 17616 / 249)</name>
    <dbReference type="NCBI Taxonomy" id="395019"/>
    <lineage>
        <taxon>Bacteria</taxon>
        <taxon>Pseudomonadati</taxon>
        <taxon>Pseudomonadota</taxon>
        <taxon>Betaproteobacteria</taxon>
        <taxon>Burkholderiales</taxon>
        <taxon>Burkholderiaceae</taxon>
        <taxon>Burkholderia</taxon>
        <taxon>Burkholderia cepacia complex</taxon>
    </lineage>
</organism>
<evidence type="ECO:0000256" key="4">
    <source>
        <dbReference type="SAM" id="MobiDB-lite"/>
    </source>
</evidence>
<dbReference type="STRING" id="395019.BMULJ_01545"/>
<feature type="region of interest" description="Disordered" evidence="4">
    <location>
        <begin position="133"/>
        <end position="157"/>
    </location>
</feature>
<dbReference type="PANTHER" id="PTHR30204:SF94">
    <property type="entry name" value="HEAVY METAL-DEPENDENT TRANSCRIPTIONAL REGULATOR HI_0293-RELATED"/>
    <property type="match status" value="1"/>
</dbReference>
<dbReference type="SUPFAM" id="SSF46955">
    <property type="entry name" value="Putative DNA-binding domain"/>
    <property type="match status" value="1"/>
</dbReference>
<keyword evidence="7" id="KW-1185">Reference proteome</keyword>
<proteinExistence type="predicted"/>
<reference evidence="6 7" key="1">
    <citation type="submission" date="2007-04" db="EMBL/GenBank/DDBJ databases">
        <title>Complete genome sequence of Burkholderia multivorans ATCC 17616.</title>
        <authorList>
            <person name="Ohtsubo Y."/>
            <person name="Yamashita A."/>
            <person name="Kurokawa K."/>
            <person name="Takami H."/>
            <person name="Yuhara S."/>
            <person name="Nishiyama E."/>
            <person name="Endo R."/>
            <person name="Miyazaki R."/>
            <person name="Ono A."/>
            <person name="Yano K."/>
            <person name="Ito M."/>
            <person name="Sota M."/>
            <person name="Yuji N."/>
            <person name="Hattori M."/>
            <person name="Tsuda M."/>
        </authorList>
    </citation>
    <scope>NUCLEOTIDE SEQUENCE [LARGE SCALE GENOMIC DNA]</scope>
    <source>
        <strain evidence="7">ATCC 17616 / 249</strain>
    </source>
</reference>
<dbReference type="InterPro" id="IPR047057">
    <property type="entry name" value="MerR_fam"/>
</dbReference>
<dbReference type="Pfam" id="PF13411">
    <property type="entry name" value="MerR_1"/>
    <property type="match status" value="1"/>
</dbReference>
<dbReference type="PROSITE" id="PS50937">
    <property type="entry name" value="HTH_MERR_2"/>
    <property type="match status" value="1"/>
</dbReference>
<sequence>MKIGELAERTGLTPSRIRFYERIGLLTAVGRQPNGYRVYSPDAVVLLGLVATAQKAGFSLDEIRMLLPPDLGQWQRGALLEALRNKVRDIEAMQIKLTQNKAHLVSLMAEIEGKPDEIDCSTNAARLLSQMQSREPDGAARTHGTVKAARRRPTGKG</sequence>
<dbReference type="PANTHER" id="PTHR30204">
    <property type="entry name" value="REDOX-CYCLING DRUG-SENSING TRANSCRIPTIONAL ACTIVATOR SOXR"/>
    <property type="match status" value="1"/>
</dbReference>
<gene>
    <name evidence="6" type="ordered locus">BMULJ_01545</name>
</gene>
<evidence type="ECO:0000259" key="5">
    <source>
        <dbReference type="PROSITE" id="PS50937"/>
    </source>
</evidence>
<name>A0A0H3KEN5_BURM1</name>
<keyword evidence="1" id="KW-0805">Transcription regulation</keyword>
<dbReference type="KEGG" id="bmu:Bmul_1697"/>
<dbReference type="HOGENOM" id="CLU_060077_2_3_4"/>
<keyword evidence="2" id="KW-0238">DNA-binding</keyword>